<dbReference type="Pfam" id="PF22640">
    <property type="entry name" value="ManC_GMP_beta-helix"/>
    <property type="match status" value="1"/>
</dbReference>
<feature type="domain" description="MannoseP isomerase/GMP-like beta-helix" evidence="12">
    <location>
        <begin position="312"/>
        <end position="360"/>
    </location>
</feature>
<dbReference type="EMBL" id="FQWZ01000007">
    <property type="protein sequence ID" value="SHH21003.1"/>
    <property type="molecule type" value="Genomic_DNA"/>
</dbReference>
<dbReference type="InterPro" id="IPR006375">
    <property type="entry name" value="Man1P_GuaTrfase/Man6P_Isoase"/>
</dbReference>
<dbReference type="CDD" id="cd02509">
    <property type="entry name" value="GDP-M1P_Guanylyltransferase"/>
    <property type="match status" value="1"/>
</dbReference>
<dbReference type="InterPro" id="IPR011051">
    <property type="entry name" value="RmlC_Cupin_sf"/>
</dbReference>
<dbReference type="CDD" id="cd02213">
    <property type="entry name" value="cupin_PMI_typeII_C"/>
    <property type="match status" value="1"/>
</dbReference>
<dbReference type="InterPro" id="IPR049577">
    <property type="entry name" value="GMPP_N"/>
</dbReference>
<dbReference type="PANTHER" id="PTHR46390:SF1">
    <property type="entry name" value="MANNOSE-1-PHOSPHATE GUANYLYLTRANSFERASE"/>
    <property type="match status" value="1"/>
</dbReference>
<evidence type="ECO:0000256" key="6">
    <source>
        <dbReference type="ARBA" id="ARBA00022741"/>
    </source>
</evidence>
<protein>
    <recommendedName>
        <fullName evidence="3">mannose-1-phosphate guanylyltransferase</fullName>
        <ecNumber evidence="3">2.7.7.13</ecNumber>
    </recommendedName>
</protein>
<evidence type="ECO:0000313" key="14">
    <source>
        <dbReference type="Proteomes" id="UP000199758"/>
    </source>
</evidence>
<reference evidence="13 14" key="1">
    <citation type="submission" date="2016-11" db="EMBL/GenBank/DDBJ databases">
        <authorList>
            <person name="Jaros S."/>
            <person name="Januszkiewicz K."/>
            <person name="Wedrychowicz H."/>
        </authorList>
    </citation>
    <scope>NUCLEOTIDE SEQUENCE [LARGE SCALE GENOMIC DNA]</scope>
    <source>
        <strain evidence="13 14">CGMCC 1.7049</strain>
    </source>
</reference>
<dbReference type="GO" id="GO:0000271">
    <property type="term" value="P:polysaccharide biosynthetic process"/>
    <property type="evidence" value="ECO:0007669"/>
    <property type="project" value="InterPro"/>
</dbReference>
<feature type="domain" description="Nucleotidyl transferase" evidence="10">
    <location>
        <begin position="16"/>
        <end position="291"/>
    </location>
</feature>
<evidence type="ECO:0000256" key="7">
    <source>
        <dbReference type="ARBA" id="ARBA00023134"/>
    </source>
</evidence>
<dbReference type="SUPFAM" id="SSF51182">
    <property type="entry name" value="RmlC-like cupins"/>
    <property type="match status" value="1"/>
</dbReference>
<dbReference type="Proteomes" id="UP000199758">
    <property type="component" value="Unassembled WGS sequence"/>
</dbReference>
<dbReference type="Pfam" id="PF00483">
    <property type="entry name" value="NTP_transferase"/>
    <property type="match status" value="1"/>
</dbReference>
<evidence type="ECO:0000256" key="8">
    <source>
        <dbReference type="ARBA" id="ARBA00047343"/>
    </source>
</evidence>
<evidence type="ECO:0000259" key="10">
    <source>
        <dbReference type="Pfam" id="PF00483"/>
    </source>
</evidence>
<feature type="domain" description="Mannose-6-phosphate isomerase type II C-terminal" evidence="11">
    <location>
        <begin position="365"/>
        <end position="478"/>
    </location>
</feature>
<dbReference type="FunFam" id="3.90.550.10:FF:000046">
    <property type="entry name" value="Mannose-1-phosphate guanylyltransferase (GDP)"/>
    <property type="match status" value="1"/>
</dbReference>
<keyword evidence="13" id="KW-0413">Isomerase</keyword>
<evidence type="ECO:0000256" key="5">
    <source>
        <dbReference type="ARBA" id="ARBA00022695"/>
    </source>
</evidence>
<keyword evidence="7" id="KW-0342">GTP-binding</keyword>
<evidence type="ECO:0000256" key="9">
    <source>
        <dbReference type="RuleBase" id="RU004190"/>
    </source>
</evidence>
<dbReference type="InterPro" id="IPR029044">
    <property type="entry name" value="Nucleotide-diphossugar_trans"/>
</dbReference>
<dbReference type="EC" id="2.7.7.13" evidence="3"/>
<dbReference type="InterPro" id="IPR014710">
    <property type="entry name" value="RmlC-like_jellyroll"/>
</dbReference>
<dbReference type="Gene3D" id="3.90.550.10">
    <property type="entry name" value="Spore Coat Polysaccharide Biosynthesis Protein SpsA, Chain A"/>
    <property type="match status" value="1"/>
</dbReference>
<dbReference type="GO" id="GO:0004475">
    <property type="term" value="F:mannose-1-phosphate guanylyltransferase (GTP) activity"/>
    <property type="evidence" value="ECO:0007669"/>
    <property type="project" value="UniProtKB-EC"/>
</dbReference>
<name>A0A1M5R5B9_9GAMM</name>
<dbReference type="GO" id="GO:0016853">
    <property type="term" value="F:isomerase activity"/>
    <property type="evidence" value="ECO:0007669"/>
    <property type="project" value="UniProtKB-KW"/>
</dbReference>
<dbReference type="GO" id="GO:0005525">
    <property type="term" value="F:GTP binding"/>
    <property type="evidence" value="ECO:0007669"/>
    <property type="project" value="UniProtKB-KW"/>
</dbReference>
<dbReference type="Pfam" id="PF01050">
    <property type="entry name" value="MannoseP_isomer"/>
    <property type="match status" value="1"/>
</dbReference>
<keyword evidence="14" id="KW-1185">Reference proteome</keyword>
<dbReference type="InterPro" id="IPR051161">
    <property type="entry name" value="Mannose-6P_isomerase_type2"/>
</dbReference>
<proteinExistence type="inferred from homology"/>
<evidence type="ECO:0000256" key="4">
    <source>
        <dbReference type="ARBA" id="ARBA00022679"/>
    </source>
</evidence>
<evidence type="ECO:0000256" key="3">
    <source>
        <dbReference type="ARBA" id="ARBA00012387"/>
    </source>
</evidence>
<dbReference type="SUPFAM" id="SSF53448">
    <property type="entry name" value="Nucleotide-diphospho-sugar transferases"/>
    <property type="match status" value="1"/>
</dbReference>
<evidence type="ECO:0000256" key="1">
    <source>
        <dbReference type="ARBA" id="ARBA00004823"/>
    </source>
</evidence>
<dbReference type="UniPathway" id="UPA00126">
    <property type="reaction ID" value="UER00930"/>
</dbReference>
<dbReference type="Gene3D" id="2.60.120.10">
    <property type="entry name" value="Jelly Rolls"/>
    <property type="match status" value="1"/>
</dbReference>
<dbReference type="InterPro" id="IPR005835">
    <property type="entry name" value="NTP_transferase_dom"/>
</dbReference>
<evidence type="ECO:0000259" key="11">
    <source>
        <dbReference type="Pfam" id="PF01050"/>
    </source>
</evidence>
<dbReference type="InterPro" id="IPR001538">
    <property type="entry name" value="Man6P_isomerase-2_C"/>
</dbReference>
<gene>
    <name evidence="13" type="ORF">SAMN04488068_2883</name>
</gene>
<keyword evidence="5 13" id="KW-0548">Nucleotidyltransferase</keyword>
<keyword evidence="4 13" id="KW-0808">Transferase</keyword>
<comment type="similarity">
    <text evidence="2 9">Belongs to the mannose-6-phosphate isomerase type 2 family.</text>
</comment>
<keyword evidence="6" id="KW-0547">Nucleotide-binding</keyword>
<dbReference type="AlphaFoldDB" id="A0A1M5R5B9"/>
<dbReference type="InterPro" id="IPR054566">
    <property type="entry name" value="ManC/GMP-like_b-helix"/>
</dbReference>
<dbReference type="GO" id="GO:0009298">
    <property type="term" value="P:GDP-mannose biosynthetic process"/>
    <property type="evidence" value="ECO:0007669"/>
    <property type="project" value="UniProtKB-UniPathway"/>
</dbReference>
<evidence type="ECO:0000313" key="13">
    <source>
        <dbReference type="EMBL" id="SHH21003.1"/>
    </source>
</evidence>
<dbReference type="FunFam" id="2.60.120.10:FF:000032">
    <property type="entry name" value="Mannose-1-phosphate guanylyltransferase/mannose-6-phosphate isomerase"/>
    <property type="match status" value="1"/>
</dbReference>
<dbReference type="STRING" id="490188.SAMN04488068_2883"/>
<comment type="pathway">
    <text evidence="1">Nucleotide-sugar biosynthesis; GDP-alpha-D-mannose biosynthesis; GDP-alpha-D-mannose from alpha-D-mannose 1-phosphate (GTP route): step 1/1.</text>
</comment>
<evidence type="ECO:0000259" key="12">
    <source>
        <dbReference type="Pfam" id="PF22640"/>
    </source>
</evidence>
<evidence type="ECO:0000256" key="2">
    <source>
        <dbReference type="ARBA" id="ARBA00006115"/>
    </source>
</evidence>
<dbReference type="NCBIfam" id="TIGR01479">
    <property type="entry name" value="GMP_PMI"/>
    <property type="match status" value="1"/>
</dbReference>
<dbReference type="PANTHER" id="PTHR46390">
    <property type="entry name" value="MANNOSE-1-PHOSPHATE GUANYLYLTRANSFERASE"/>
    <property type="match status" value="1"/>
</dbReference>
<organism evidence="13 14">
    <name type="scientific">Hydrocarboniphaga daqingensis</name>
    <dbReference type="NCBI Taxonomy" id="490188"/>
    <lineage>
        <taxon>Bacteria</taxon>
        <taxon>Pseudomonadati</taxon>
        <taxon>Pseudomonadota</taxon>
        <taxon>Gammaproteobacteria</taxon>
        <taxon>Nevskiales</taxon>
        <taxon>Nevskiaceae</taxon>
        <taxon>Hydrocarboniphaga</taxon>
    </lineage>
</organism>
<sequence length="487" mass="53487">MPNRIPCADETLMIVPVLMAGGSGTRLWPLSREQYPKQFLKLLDERSLLQNTALRLGGVGDTAPPLVIGSDAHRFVIAEQLRQVGLDGAGIMLEPEGRNTAPAAAVAAHYATTQYGSQAVVFLMAADQAVTDTAAFVRAVEAGAAVAAEGRIVTFGIQPTHPETGFGYIKVGAAIGQSGAYDVAAFVEKPERAKAEAFIAEGGYYWNGGMFMFRADVFLDELKRLEPEMYASSLLSWNNAVKDIDFIRLEPGAFRKCRNESIDYAVMEKTANIALVPLDAGWDDVGSWSYLGKLPADDAAGNRTRGDVLLEDCQDNLVHASSRLVGMVGIRDTVVVETEDAILVAPRDRVQEVKKIVSRLKQARRSEAEASPRVYRPWGSYETVAQGDRFQVKRIIVKPGQKLSLQMHHHRAEHWIVVKGTARVWCGDKNFLLCEDQSTYIPLGQTHRLENPGKVQLELIEVQSGAYLGEDDIVRFDDIYGRTPAKV</sequence>
<accession>A0A1M5R5B9</accession>
<comment type="catalytic activity">
    <reaction evidence="8">
        <text>alpha-D-mannose 1-phosphate + GTP + H(+) = GDP-alpha-D-mannose + diphosphate</text>
        <dbReference type="Rhea" id="RHEA:15229"/>
        <dbReference type="ChEBI" id="CHEBI:15378"/>
        <dbReference type="ChEBI" id="CHEBI:33019"/>
        <dbReference type="ChEBI" id="CHEBI:37565"/>
        <dbReference type="ChEBI" id="CHEBI:57527"/>
        <dbReference type="ChEBI" id="CHEBI:58409"/>
        <dbReference type="EC" id="2.7.7.13"/>
    </reaction>
</comment>